<evidence type="ECO:0000313" key="3">
    <source>
        <dbReference type="Proteomes" id="UP000199149"/>
    </source>
</evidence>
<feature type="chain" id="PRO_5011544174" description="Beta-lactamase-inhibitor-like, PepSY-like" evidence="1">
    <location>
        <begin position="22"/>
        <end position="176"/>
    </location>
</feature>
<dbReference type="AlphaFoldDB" id="A0A1I4TJL7"/>
<reference evidence="3" key="1">
    <citation type="submission" date="2016-10" db="EMBL/GenBank/DDBJ databases">
        <authorList>
            <person name="Varghese N."/>
            <person name="Submissions S."/>
        </authorList>
    </citation>
    <scope>NUCLEOTIDE SEQUENCE [LARGE SCALE GENOMIC DNA]</scope>
    <source>
        <strain evidence="3">XJ109</strain>
    </source>
</reference>
<gene>
    <name evidence="2" type="ORF">SAMN05421738_102228</name>
</gene>
<organism evidence="2 3">
    <name type="scientific">Algoriella xinjiangensis</name>
    <dbReference type="NCBI Taxonomy" id="684065"/>
    <lineage>
        <taxon>Bacteria</taxon>
        <taxon>Pseudomonadati</taxon>
        <taxon>Bacteroidota</taxon>
        <taxon>Flavobacteriia</taxon>
        <taxon>Flavobacteriales</taxon>
        <taxon>Weeksellaceae</taxon>
        <taxon>Algoriella</taxon>
    </lineage>
</organism>
<dbReference type="EMBL" id="FOUZ01000002">
    <property type="protein sequence ID" value="SFM76845.1"/>
    <property type="molecule type" value="Genomic_DNA"/>
</dbReference>
<name>A0A1I4TJL7_9FLAO</name>
<dbReference type="Proteomes" id="UP000199149">
    <property type="component" value="Unassembled WGS sequence"/>
</dbReference>
<evidence type="ECO:0000313" key="2">
    <source>
        <dbReference type="EMBL" id="SFM76845.1"/>
    </source>
</evidence>
<proteinExistence type="predicted"/>
<evidence type="ECO:0008006" key="4">
    <source>
        <dbReference type="Google" id="ProtNLM"/>
    </source>
</evidence>
<keyword evidence="1" id="KW-0732">Signal</keyword>
<keyword evidence="3" id="KW-1185">Reference proteome</keyword>
<dbReference type="STRING" id="684065.SAMN05421738_102228"/>
<evidence type="ECO:0000256" key="1">
    <source>
        <dbReference type="SAM" id="SignalP"/>
    </source>
</evidence>
<dbReference type="OrthoDB" id="1439937at2"/>
<protein>
    <recommendedName>
        <fullName evidence="4">Beta-lactamase-inhibitor-like, PepSY-like</fullName>
    </recommendedName>
</protein>
<sequence>MPRKIVIISALFVLCSTVTFAQKISTSKFGDITYNMTQKQVEALNQDKSTASKSADDEMMEQDVVVNGIKYHLRYYKNLKTKQSEVFMVSSTSPKLSTLSGIKIGSTLDDLWNLYKKYDISVQTIERDDETKSDRLFFLNDIDNGCVLDFYLKNNKVVKIALSNDSGYLNNNIYEN</sequence>
<dbReference type="RefSeq" id="WP_092906293.1">
    <property type="nucleotide sequence ID" value="NZ_FOUZ01000002.1"/>
</dbReference>
<feature type="signal peptide" evidence="1">
    <location>
        <begin position="1"/>
        <end position="21"/>
    </location>
</feature>
<accession>A0A1I4TJL7</accession>